<dbReference type="InterPro" id="IPR057727">
    <property type="entry name" value="WCX_dom"/>
</dbReference>
<dbReference type="PROSITE" id="PS52050">
    <property type="entry name" value="WYL"/>
    <property type="match status" value="1"/>
</dbReference>
<dbReference type="EMBL" id="FUGD01000109">
    <property type="protein sequence ID" value="SJM37878.1"/>
    <property type="molecule type" value="Genomic_DNA"/>
</dbReference>
<dbReference type="OrthoDB" id="8595817at2"/>
<evidence type="ECO:0000259" key="3">
    <source>
        <dbReference type="Pfam" id="PF25583"/>
    </source>
</evidence>
<protein>
    <submittedName>
        <fullName evidence="4">Uncharacterized protein</fullName>
    </submittedName>
</protein>
<feature type="compositionally biased region" description="Basic and acidic residues" evidence="1">
    <location>
        <begin position="1"/>
        <end position="10"/>
    </location>
</feature>
<sequence>MMTDMTKSKDTSQGQRTVKTGAATANNSTATTARQWELLNLLERGSWRGTHHLHEQLSLANFDVSLRTVQRDLNALSKRFPIEKNNAKPQGWRWKEDAPVQSLPHMNLSQAVAFNMVEANLAQLLPPTILDELFPWFDLARRQLKDSKITHNWLDRVRIEPATQPLIAPEICRECKDSIYQAIFYERQITACYTGRNKDNAGEYILNPIAIVQRGVVIYLLATKVDDEQQTIRTFALHRFTEVTVEEDTKAVIPDNFDLTSYLDSGGMGFAHYLFKDLPNHGKDTQITLVFNGKAGTSLTESRLSEDQIVTDDEENNTQTITATVNLTSQLVWWLRGFGKKLISIEPEILERAVKQDEAGM</sequence>
<evidence type="ECO:0000256" key="1">
    <source>
        <dbReference type="SAM" id="MobiDB-lite"/>
    </source>
</evidence>
<dbReference type="PANTHER" id="PTHR34580:SF1">
    <property type="entry name" value="PROTEIN PAFC"/>
    <property type="match status" value="1"/>
</dbReference>
<reference evidence="5" key="1">
    <citation type="submission" date="2017-02" db="EMBL/GenBank/DDBJ databases">
        <authorList>
            <person name="Mornico D."/>
        </authorList>
    </citation>
    <scope>NUCLEOTIDE SEQUENCE [LARGE SCALE GENOMIC DNA]</scope>
</reference>
<evidence type="ECO:0000313" key="4">
    <source>
        <dbReference type="EMBL" id="SJM37878.1"/>
    </source>
</evidence>
<dbReference type="AlphaFoldDB" id="A0A1R4EHB3"/>
<evidence type="ECO:0000259" key="2">
    <source>
        <dbReference type="Pfam" id="PF13280"/>
    </source>
</evidence>
<evidence type="ECO:0000313" key="5">
    <source>
        <dbReference type="Proteomes" id="UP000188169"/>
    </source>
</evidence>
<feature type="domain" description="WYL" evidence="2">
    <location>
        <begin position="177"/>
        <end position="245"/>
    </location>
</feature>
<feature type="region of interest" description="Disordered" evidence="1">
    <location>
        <begin position="1"/>
        <end position="28"/>
    </location>
</feature>
<dbReference type="InterPro" id="IPR051534">
    <property type="entry name" value="CBASS_pafABC_assoc_protein"/>
</dbReference>
<dbReference type="Proteomes" id="UP000188169">
    <property type="component" value="Unassembled WGS sequence"/>
</dbReference>
<gene>
    <name evidence="4" type="ORF">A1019T_01863</name>
</gene>
<dbReference type="PANTHER" id="PTHR34580">
    <property type="match status" value="1"/>
</dbReference>
<feature type="domain" description="WCX" evidence="3">
    <location>
        <begin position="285"/>
        <end position="356"/>
    </location>
</feature>
<organism evidence="4 5">
    <name type="scientific">Psychrobacter pasteurii</name>
    <dbReference type="NCBI Taxonomy" id="1945520"/>
    <lineage>
        <taxon>Bacteria</taxon>
        <taxon>Pseudomonadati</taxon>
        <taxon>Pseudomonadota</taxon>
        <taxon>Gammaproteobacteria</taxon>
        <taxon>Moraxellales</taxon>
        <taxon>Moraxellaceae</taxon>
        <taxon>Psychrobacter</taxon>
    </lineage>
</organism>
<proteinExistence type="predicted"/>
<keyword evidence="5" id="KW-1185">Reference proteome</keyword>
<name>A0A1R4EHB3_9GAMM</name>
<dbReference type="InterPro" id="IPR026881">
    <property type="entry name" value="WYL_dom"/>
</dbReference>
<dbReference type="STRING" id="1945520.A1019T_01863"/>
<dbReference type="Pfam" id="PF13280">
    <property type="entry name" value="WYL"/>
    <property type="match status" value="1"/>
</dbReference>
<accession>A0A1R4EHB3</accession>
<dbReference type="Pfam" id="PF25583">
    <property type="entry name" value="WCX"/>
    <property type="match status" value="1"/>
</dbReference>